<feature type="region of interest" description="Disordered" evidence="1">
    <location>
        <begin position="1"/>
        <end position="33"/>
    </location>
</feature>
<feature type="compositionally biased region" description="Basic and acidic residues" evidence="1">
    <location>
        <begin position="8"/>
        <end position="20"/>
    </location>
</feature>
<sequence>MSPENTDEGDRTSDTPHEGADATPEEIPEDPTIPSLIDAMELPGEGEVLERREAEISALYEYLRENGTASEEELRSTVDPDEVGYDSAEGFWEDCVRGSGSLEELPGVSAPTEEERRWRYVGE</sequence>
<protein>
    <submittedName>
        <fullName evidence="2">Uncharacterized protein</fullName>
    </submittedName>
</protein>
<evidence type="ECO:0000313" key="3">
    <source>
        <dbReference type="Proteomes" id="UP001596312"/>
    </source>
</evidence>
<feature type="region of interest" description="Disordered" evidence="1">
    <location>
        <begin position="99"/>
        <end position="123"/>
    </location>
</feature>
<proteinExistence type="predicted"/>
<dbReference type="EMBL" id="JBHSXQ010000004">
    <property type="protein sequence ID" value="MFC6906439.1"/>
    <property type="molecule type" value="Genomic_DNA"/>
</dbReference>
<name>A0ABD5V5V3_9EURY</name>
<dbReference type="Proteomes" id="UP001596312">
    <property type="component" value="Unassembled WGS sequence"/>
</dbReference>
<feature type="region of interest" description="Disordered" evidence="1">
    <location>
        <begin position="67"/>
        <end position="86"/>
    </location>
</feature>
<organism evidence="2 3">
    <name type="scientific">Halalkalicoccus tibetensis</name>
    <dbReference type="NCBI Taxonomy" id="175632"/>
    <lineage>
        <taxon>Archaea</taxon>
        <taxon>Methanobacteriati</taxon>
        <taxon>Methanobacteriota</taxon>
        <taxon>Stenosarchaea group</taxon>
        <taxon>Halobacteria</taxon>
        <taxon>Halobacteriales</taxon>
        <taxon>Halococcaceae</taxon>
        <taxon>Halalkalicoccus</taxon>
    </lineage>
</organism>
<dbReference type="AlphaFoldDB" id="A0ABD5V5V3"/>
<evidence type="ECO:0000313" key="2">
    <source>
        <dbReference type="EMBL" id="MFC6906439.1"/>
    </source>
</evidence>
<reference evidence="2 3" key="1">
    <citation type="journal article" date="2019" name="Int. J. Syst. Evol. Microbiol.">
        <title>The Global Catalogue of Microorganisms (GCM) 10K type strain sequencing project: providing services to taxonomists for standard genome sequencing and annotation.</title>
        <authorList>
            <consortium name="The Broad Institute Genomics Platform"/>
            <consortium name="The Broad Institute Genome Sequencing Center for Infectious Disease"/>
            <person name="Wu L."/>
            <person name="Ma J."/>
        </authorList>
    </citation>
    <scope>NUCLEOTIDE SEQUENCE [LARGE SCALE GENOMIC DNA]</scope>
    <source>
        <strain evidence="2 3">CGMCC 1.3240</strain>
    </source>
</reference>
<dbReference type="RefSeq" id="WP_340605010.1">
    <property type="nucleotide sequence ID" value="NZ_JBBMXV010000004.1"/>
</dbReference>
<gene>
    <name evidence="2" type="ORF">ACFQGH_14680</name>
</gene>
<evidence type="ECO:0000256" key="1">
    <source>
        <dbReference type="SAM" id="MobiDB-lite"/>
    </source>
</evidence>
<comment type="caution">
    <text evidence="2">The sequence shown here is derived from an EMBL/GenBank/DDBJ whole genome shotgun (WGS) entry which is preliminary data.</text>
</comment>
<accession>A0ABD5V5V3</accession>
<keyword evidence="3" id="KW-1185">Reference proteome</keyword>
<feature type="compositionally biased region" description="Basic and acidic residues" evidence="1">
    <location>
        <begin position="113"/>
        <end position="123"/>
    </location>
</feature>